<dbReference type="AlphaFoldDB" id="A0AAF3EKR0"/>
<dbReference type="GO" id="GO:0008270">
    <property type="term" value="F:zinc ion binding"/>
    <property type="evidence" value="ECO:0007669"/>
    <property type="project" value="UniProtKB-KW"/>
</dbReference>
<keyword evidence="1" id="KW-0479">Metal-binding</keyword>
<organism evidence="3 4">
    <name type="scientific">Mesorhabditis belari</name>
    <dbReference type="NCBI Taxonomy" id="2138241"/>
    <lineage>
        <taxon>Eukaryota</taxon>
        <taxon>Metazoa</taxon>
        <taxon>Ecdysozoa</taxon>
        <taxon>Nematoda</taxon>
        <taxon>Chromadorea</taxon>
        <taxon>Rhabditida</taxon>
        <taxon>Rhabditina</taxon>
        <taxon>Rhabditomorpha</taxon>
        <taxon>Rhabditoidea</taxon>
        <taxon>Rhabditidae</taxon>
        <taxon>Mesorhabditinae</taxon>
        <taxon>Mesorhabditis</taxon>
    </lineage>
</organism>
<protein>
    <recommendedName>
        <fullName evidence="2">B box-type domain-containing protein</fullName>
    </recommendedName>
</protein>
<accession>A0AAF3EKR0</accession>
<sequence>MEFCYKAWYQAGVTNNEAAHCGLQCVQYSQNMDWIGEFSKRSNLDRSNFRQIWESLLQFEARNADKQKDRFHDFLNELPEMTRQMKAMENAKLSVKDECSCNECHKKGIIDEMFYCGKCSFEICGACAYKKHHPHKAIPLLEKQKLLSKEEILKEASTFADLREKHESFTKIKSKFEASAENYLPLFRRFNKEVKELIKTPDDTPVFKKPKMENLPSSQDDHSCSECHHKGTSNEIFVLLVLSRSIMHIIFNYFWKNRVIKR</sequence>
<keyword evidence="1" id="KW-0862">Zinc</keyword>
<name>A0AAF3EKR0_9BILA</name>
<proteinExistence type="predicted"/>
<reference evidence="4" key="1">
    <citation type="submission" date="2024-02" db="UniProtKB">
        <authorList>
            <consortium name="WormBaseParasite"/>
        </authorList>
    </citation>
    <scope>IDENTIFICATION</scope>
</reference>
<evidence type="ECO:0000256" key="1">
    <source>
        <dbReference type="PROSITE-ProRule" id="PRU00024"/>
    </source>
</evidence>
<keyword evidence="1" id="KW-0863">Zinc-finger</keyword>
<dbReference type="InterPro" id="IPR000315">
    <property type="entry name" value="Znf_B-box"/>
</dbReference>
<evidence type="ECO:0000259" key="2">
    <source>
        <dbReference type="PROSITE" id="PS50119"/>
    </source>
</evidence>
<dbReference type="WBParaSite" id="MBELARI_LOCUS14543">
    <property type="protein sequence ID" value="MBELARI_LOCUS14543"/>
    <property type="gene ID" value="MBELARI_LOCUS14543"/>
</dbReference>
<evidence type="ECO:0000313" key="4">
    <source>
        <dbReference type="WBParaSite" id="MBELARI_LOCUS14543"/>
    </source>
</evidence>
<keyword evidence="3" id="KW-1185">Reference proteome</keyword>
<dbReference type="SUPFAM" id="SSF57850">
    <property type="entry name" value="RING/U-box"/>
    <property type="match status" value="1"/>
</dbReference>
<dbReference type="Proteomes" id="UP000887575">
    <property type="component" value="Unassembled WGS sequence"/>
</dbReference>
<dbReference type="PROSITE" id="PS50119">
    <property type="entry name" value="ZF_BBOX"/>
    <property type="match status" value="1"/>
</dbReference>
<feature type="domain" description="B box-type" evidence="2">
    <location>
        <begin position="96"/>
        <end position="140"/>
    </location>
</feature>
<evidence type="ECO:0000313" key="3">
    <source>
        <dbReference type="Proteomes" id="UP000887575"/>
    </source>
</evidence>